<dbReference type="GO" id="GO:0006310">
    <property type="term" value="P:DNA recombination"/>
    <property type="evidence" value="ECO:0007669"/>
    <property type="project" value="UniProtKB-KW"/>
</dbReference>
<evidence type="ECO:0000256" key="1">
    <source>
        <dbReference type="ARBA" id="ARBA00001946"/>
    </source>
</evidence>
<dbReference type="CDD" id="cd18435">
    <property type="entry name" value="BRCT_BRC1_like_rpt1"/>
    <property type="match status" value="1"/>
</dbReference>
<dbReference type="PROSITE" id="PS50172">
    <property type="entry name" value="BRCT"/>
    <property type="match status" value="2"/>
</dbReference>
<feature type="compositionally biased region" description="Basic and acidic residues" evidence="12">
    <location>
        <begin position="596"/>
        <end position="608"/>
    </location>
</feature>
<feature type="region of interest" description="Disordered" evidence="12">
    <location>
        <begin position="596"/>
        <end position="625"/>
    </location>
</feature>
<dbReference type="InterPro" id="IPR029710">
    <property type="entry name" value="LIG4"/>
</dbReference>
<dbReference type="GO" id="GO:0003910">
    <property type="term" value="F:DNA ligase (ATP) activity"/>
    <property type="evidence" value="ECO:0007669"/>
    <property type="project" value="InterPro"/>
</dbReference>
<evidence type="ECO:0000256" key="7">
    <source>
        <dbReference type="ARBA" id="ARBA00022840"/>
    </source>
</evidence>
<dbReference type="Gene3D" id="1.10.3260.10">
    <property type="entry name" value="DNA ligase, ATP-dependent, N-terminal domain"/>
    <property type="match status" value="1"/>
</dbReference>
<dbReference type="PROSITE" id="PS50160">
    <property type="entry name" value="DNA_LIGASE_A3"/>
    <property type="match status" value="1"/>
</dbReference>
<dbReference type="Proteomes" id="UP000094043">
    <property type="component" value="Chromosome 5"/>
</dbReference>
<protein>
    <recommendedName>
        <fullName evidence="11">DNA ligase IV</fullName>
    </recommendedName>
    <alternativeName>
        <fullName evidence="10">Polydeoxyribonucleotide synthase [ATP] 4</fullName>
    </alternativeName>
</protein>
<dbReference type="Gene3D" id="2.40.50.140">
    <property type="entry name" value="Nucleic acid-binding proteins"/>
    <property type="match status" value="1"/>
</dbReference>
<dbReference type="SUPFAM" id="SSF117018">
    <property type="entry name" value="ATP-dependent DNA ligase DNA-binding domain"/>
    <property type="match status" value="1"/>
</dbReference>
<dbReference type="GO" id="GO:0003677">
    <property type="term" value="F:DNA binding"/>
    <property type="evidence" value="ECO:0007669"/>
    <property type="project" value="InterPro"/>
</dbReference>
<dbReference type="InterPro" id="IPR012308">
    <property type="entry name" value="DNA_ligase_ATP-dep_N"/>
</dbReference>
<name>A0AAJ8M351_9TREE</name>
<dbReference type="InterPro" id="IPR036420">
    <property type="entry name" value="BRCT_dom_sf"/>
</dbReference>
<dbReference type="GO" id="GO:0006303">
    <property type="term" value="P:double-strand break repair via nonhomologous end joining"/>
    <property type="evidence" value="ECO:0007669"/>
    <property type="project" value="TreeGrafter"/>
</dbReference>
<evidence type="ECO:0000256" key="11">
    <source>
        <dbReference type="ARBA" id="ARBA00031942"/>
    </source>
</evidence>
<keyword evidence="6" id="KW-0547">Nucleotide-binding</keyword>
<evidence type="ECO:0000259" key="13">
    <source>
        <dbReference type="PROSITE" id="PS50160"/>
    </source>
</evidence>
<evidence type="ECO:0000256" key="9">
    <source>
        <dbReference type="ARBA" id="ARBA00023242"/>
    </source>
</evidence>
<dbReference type="AlphaFoldDB" id="A0AAJ8M351"/>
<dbReference type="GeneID" id="91088679"/>
<feature type="domain" description="BRCT" evidence="14">
    <location>
        <begin position="857"/>
        <end position="967"/>
    </location>
</feature>
<dbReference type="SUPFAM" id="SSF52113">
    <property type="entry name" value="BRCT domain"/>
    <property type="match status" value="2"/>
</dbReference>
<dbReference type="Pfam" id="PF16589">
    <property type="entry name" value="BRCT_2"/>
    <property type="match status" value="1"/>
</dbReference>
<feature type="domain" description="ATP-dependent DNA ligase family profile" evidence="13">
    <location>
        <begin position="323"/>
        <end position="462"/>
    </location>
</feature>
<evidence type="ECO:0000256" key="2">
    <source>
        <dbReference type="ARBA" id="ARBA00004123"/>
    </source>
</evidence>
<feature type="domain" description="BRCT" evidence="14">
    <location>
        <begin position="642"/>
        <end position="732"/>
    </location>
</feature>
<dbReference type="GO" id="GO:0032807">
    <property type="term" value="C:DNA ligase IV complex"/>
    <property type="evidence" value="ECO:0007669"/>
    <property type="project" value="TreeGrafter"/>
</dbReference>
<keyword evidence="7" id="KW-0067">ATP-binding</keyword>
<evidence type="ECO:0000256" key="8">
    <source>
        <dbReference type="ARBA" id="ARBA00023172"/>
    </source>
</evidence>
<dbReference type="SUPFAM" id="SSF56091">
    <property type="entry name" value="DNA ligase/mRNA capping enzyme, catalytic domain"/>
    <property type="match status" value="1"/>
</dbReference>
<dbReference type="InterPro" id="IPR001357">
    <property type="entry name" value="BRCT_dom"/>
</dbReference>
<evidence type="ECO:0000256" key="4">
    <source>
        <dbReference type="ARBA" id="ARBA00022598"/>
    </source>
</evidence>
<dbReference type="Gene3D" id="3.40.50.10190">
    <property type="entry name" value="BRCT domain"/>
    <property type="match status" value="2"/>
</dbReference>
<reference evidence="15" key="2">
    <citation type="journal article" date="2022" name="Elife">
        <title>Obligate sexual reproduction of a homothallic fungus closely related to the Cryptococcus pathogenic species complex.</title>
        <authorList>
            <person name="Passer A.R."/>
            <person name="Clancey S.A."/>
            <person name="Shea T."/>
            <person name="David-Palma M."/>
            <person name="Averette A.F."/>
            <person name="Boekhout T."/>
            <person name="Porcel B.M."/>
            <person name="Nowrousian M."/>
            <person name="Cuomo C.A."/>
            <person name="Sun S."/>
            <person name="Heitman J."/>
            <person name="Coelho M.A."/>
        </authorList>
    </citation>
    <scope>NUCLEOTIDE SEQUENCE</scope>
    <source>
        <strain evidence="15">CBS 7841</strain>
    </source>
</reference>
<proteinExistence type="inferred from homology"/>
<dbReference type="InterPro" id="IPR036599">
    <property type="entry name" value="DNA_ligase_N_sf"/>
</dbReference>
<evidence type="ECO:0000256" key="10">
    <source>
        <dbReference type="ARBA" id="ARBA00030676"/>
    </source>
</evidence>
<comment type="subcellular location">
    <subcellularLocation>
        <location evidence="2">Nucleus</location>
    </subcellularLocation>
</comment>
<dbReference type="GO" id="GO:0006297">
    <property type="term" value="P:nucleotide-excision repair, DNA gap filling"/>
    <property type="evidence" value="ECO:0007669"/>
    <property type="project" value="TreeGrafter"/>
</dbReference>
<dbReference type="Pfam" id="PF04675">
    <property type="entry name" value="DNA_ligase_A_N"/>
    <property type="match status" value="1"/>
</dbReference>
<organism evidence="15 16">
    <name type="scientific">Cryptococcus depauperatus CBS 7841</name>
    <dbReference type="NCBI Taxonomy" id="1295531"/>
    <lineage>
        <taxon>Eukaryota</taxon>
        <taxon>Fungi</taxon>
        <taxon>Dikarya</taxon>
        <taxon>Basidiomycota</taxon>
        <taxon>Agaricomycotina</taxon>
        <taxon>Tremellomycetes</taxon>
        <taxon>Tremellales</taxon>
        <taxon>Cryptococcaceae</taxon>
        <taxon>Cryptococcus</taxon>
    </lineage>
</organism>
<reference evidence="15" key="3">
    <citation type="submission" date="2024-01" db="EMBL/GenBank/DDBJ databases">
        <authorList>
            <person name="Coelho M.A."/>
            <person name="David-Palma M."/>
            <person name="Shea T."/>
            <person name="Sun S."/>
            <person name="Cuomo C.A."/>
            <person name="Heitman J."/>
        </authorList>
    </citation>
    <scope>NUCLEOTIDE SEQUENCE</scope>
    <source>
        <strain evidence="15">CBS 7841</strain>
    </source>
</reference>
<dbReference type="InterPro" id="IPR016059">
    <property type="entry name" value="DNA_ligase_ATP-dep_CS"/>
</dbReference>
<evidence type="ECO:0000256" key="5">
    <source>
        <dbReference type="ARBA" id="ARBA00022737"/>
    </source>
</evidence>
<keyword evidence="8" id="KW-0233">DNA recombination</keyword>
<dbReference type="EMBL" id="CP143788">
    <property type="protein sequence ID" value="WVN89251.1"/>
    <property type="molecule type" value="Genomic_DNA"/>
</dbReference>
<keyword evidence="9" id="KW-0539">Nucleus</keyword>
<dbReference type="RefSeq" id="XP_066069951.1">
    <property type="nucleotide sequence ID" value="XM_066213854.1"/>
</dbReference>
<dbReference type="SMART" id="SM00292">
    <property type="entry name" value="BRCT"/>
    <property type="match status" value="2"/>
</dbReference>
<accession>A0AAJ8M351</accession>
<dbReference type="SUPFAM" id="SSF50249">
    <property type="entry name" value="Nucleic acid-binding proteins"/>
    <property type="match status" value="1"/>
</dbReference>
<evidence type="ECO:0000313" key="15">
    <source>
        <dbReference type="EMBL" id="WVN89251.1"/>
    </source>
</evidence>
<reference evidence="15" key="1">
    <citation type="submission" date="2016-06" db="EMBL/GenBank/DDBJ databases">
        <authorList>
            <person name="Cuomo C."/>
            <person name="Litvintseva A."/>
            <person name="Heitman J."/>
            <person name="Chen Y."/>
            <person name="Sun S."/>
            <person name="Springer D."/>
            <person name="Dromer F."/>
            <person name="Young S."/>
            <person name="Zeng Q."/>
            <person name="Chapman S."/>
            <person name="Gujja S."/>
            <person name="Saif S."/>
            <person name="Birren B."/>
        </authorList>
    </citation>
    <scope>NUCLEOTIDE SEQUENCE</scope>
    <source>
        <strain evidence="15">CBS 7841</strain>
    </source>
</reference>
<comment type="cofactor">
    <cofactor evidence="1">
        <name>Mg(2+)</name>
        <dbReference type="ChEBI" id="CHEBI:18420"/>
    </cofactor>
</comment>
<dbReference type="Gene3D" id="3.30.470.30">
    <property type="entry name" value="DNA ligase/mRNA capping enzyme"/>
    <property type="match status" value="1"/>
</dbReference>
<comment type="similarity">
    <text evidence="3">Belongs to the ATP-dependent DNA ligase family.</text>
</comment>
<evidence type="ECO:0000259" key="14">
    <source>
        <dbReference type="PROSITE" id="PS50172"/>
    </source>
</evidence>
<sequence length="968" mass="111510">MFHHYNHFCATQDGKDGKLAPSAVFQRPEGCSNPNSTPAFSLVCAMMERLKKENSFKRFEILERHFALWRAKVGSDLYPFIRLLLPDRDRERPVYRLKESTIAKCYVEVLGLEKNGSSAIRLVKWKQPTNDLSEYPGGDFAKVCYHEIAARSTVERGTLTVQDVNELLDRLANTRLKQSELITIMRNMNQHCTASEQEWIIRIILKGLHMGVRERTVLSAFHTDAIALFNVCSDLRRVCWTLHRPDIRLNENETTLQLFHPFSPQLCYRNSNSSHGAIAKLVGAPNEFCMEEKLDGQRLHLHVWSSPWSQKYHFGWRDDDTSADENSARPCFVIFDILFLNDRCLTRTRLSERKRLLRSGRIFKNIELFAGRLELINEVIGKSKDDITTFLNRVLESREEGLVVKRMNSVYQMNFRGQDWVKVKPEYSDQMGENLELLVIGGWWGRGGRYGKISRLLCGLRVEENVFIGRPNFETFCVVGSGMRYSDYEWILNAHSQHWKIFDKNNPPPWLKSGPVGVDDKPDVYIEPENSFVIRIKASEVVQAVGGYGVGFTLRFPRCIHIFRDTRHEDHLLDHNEQERDMWNCMSVEQFQRARSGSEIERRKRCIDSHGSSPKRKQKPVNSEKRQLISSFQSQQLSQRNVSDDLFNGLLFYVAKGSSERSKAELEALVHTHGGKFIQAQTANLSALVVSPDEKSPLVRAQIKKGVSVIKPEWLLECVKRKKILPLIKSLLVSASEDDAASRYYNKPLDERSTSRYLKTLKENLTARVAKMCRRITKIKGNLRLNDPNDIVEYMSDLDSHYGCGMHRYMEDKEEDNDSCGSDIQEGCSRSRLFPVHGVDIKLEDAMGEDLQATNYNENKIFCHLVFYIDYSENAKANGLQISFPPSDTILRLSKAEHLLKMHGGRIIADIYDPKLTHIIMDNNDSGRYVEILRKTAKPKRKHIITPCWVEECVNEETLVNEDAHHTK</sequence>
<evidence type="ECO:0000313" key="16">
    <source>
        <dbReference type="Proteomes" id="UP000094043"/>
    </source>
</evidence>
<gene>
    <name evidence="15" type="ORF">L203_104469</name>
</gene>
<dbReference type="Pfam" id="PF01068">
    <property type="entry name" value="DNA_ligase_A_M"/>
    <property type="match status" value="1"/>
</dbReference>
<dbReference type="Pfam" id="PF00533">
    <property type="entry name" value="BRCT"/>
    <property type="match status" value="1"/>
</dbReference>
<dbReference type="PROSITE" id="PS00333">
    <property type="entry name" value="DNA_LIGASE_A2"/>
    <property type="match status" value="1"/>
</dbReference>
<dbReference type="PANTHER" id="PTHR45997:SF1">
    <property type="entry name" value="DNA LIGASE 4"/>
    <property type="match status" value="1"/>
</dbReference>
<keyword evidence="5" id="KW-0677">Repeat</keyword>
<dbReference type="KEGG" id="cdep:91088679"/>
<evidence type="ECO:0000256" key="6">
    <source>
        <dbReference type="ARBA" id="ARBA00022741"/>
    </source>
</evidence>
<dbReference type="InterPro" id="IPR012310">
    <property type="entry name" value="DNA_ligase_ATP-dep_cent"/>
</dbReference>
<evidence type="ECO:0000256" key="3">
    <source>
        <dbReference type="ARBA" id="ARBA00007572"/>
    </source>
</evidence>
<keyword evidence="4" id="KW-0436">Ligase</keyword>
<dbReference type="PANTHER" id="PTHR45997">
    <property type="entry name" value="DNA LIGASE 4"/>
    <property type="match status" value="1"/>
</dbReference>
<dbReference type="GO" id="GO:0005524">
    <property type="term" value="F:ATP binding"/>
    <property type="evidence" value="ECO:0007669"/>
    <property type="project" value="UniProtKB-KW"/>
</dbReference>
<evidence type="ECO:0000256" key="12">
    <source>
        <dbReference type="SAM" id="MobiDB-lite"/>
    </source>
</evidence>
<dbReference type="InterPro" id="IPR012340">
    <property type="entry name" value="NA-bd_OB-fold"/>
</dbReference>
<keyword evidence="16" id="KW-1185">Reference proteome</keyword>